<comment type="caution">
    <text evidence="2">The sequence shown here is derived from an EMBL/GenBank/DDBJ whole genome shotgun (WGS) entry which is preliminary data.</text>
</comment>
<evidence type="ECO:0000313" key="1">
    <source>
        <dbReference type="EMBL" id="KKL84716.1"/>
    </source>
</evidence>
<dbReference type="EMBL" id="LAZR01021625">
    <property type="protein sequence ID" value="KKL84716.1"/>
    <property type="molecule type" value="Genomic_DNA"/>
</dbReference>
<evidence type="ECO:0000313" key="2">
    <source>
        <dbReference type="EMBL" id="KKM76570.1"/>
    </source>
</evidence>
<name>A0A0F9MIM6_9ZZZZ</name>
<dbReference type="EMBL" id="LAZR01008788">
    <property type="protein sequence ID" value="KKM76570.1"/>
    <property type="molecule type" value="Genomic_DNA"/>
</dbReference>
<reference evidence="2" key="1">
    <citation type="journal article" date="2015" name="Nature">
        <title>Complex archaea that bridge the gap between prokaryotes and eukaryotes.</title>
        <authorList>
            <person name="Spang A."/>
            <person name="Saw J.H."/>
            <person name="Jorgensen S.L."/>
            <person name="Zaremba-Niedzwiedzka K."/>
            <person name="Martijn J."/>
            <person name="Lind A.E."/>
            <person name="van Eijk R."/>
            <person name="Schleper C."/>
            <person name="Guy L."/>
            <person name="Ettema T.J."/>
        </authorList>
    </citation>
    <scope>NUCLEOTIDE SEQUENCE</scope>
</reference>
<dbReference type="AlphaFoldDB" id="A0A0F9MIM6"/>
<sequence>MIIGHWNEERDSKRIQRILEKVGKLWGNSPDLSFGQFIQNVFGSAIRDQPIYFKEDGEIEKILDYLLGEVKIKKTKSK</sequence>
<proteinExistence type="predicted"/>
<gene>
    <name evidence="2" type="ORF">LCGC14_1378810</name>
    <name evidence="1" type="ORF">LCGC14_1962000</name>
</gene>
<protein>
    <submittedName>
        <fullName evidence="2">Uncharacterized protein</fullName>
    </submittedName>
</protein>
<accession>A0A0F9MIM6</accession>
<organism evidence="2">
    <name type="scientific">marine sediment metagenome</name>
    <dbReference type="NCBI Taxonomy" id="412755"/>
    <lineage>
        <taxon>unclassified sequences</taxon>
        <taxon>metagenomes</taxon>
        <taxon>ecological metagenomes</taxon>
    </lineage>
</organism>